<dbReference type="InterPro" id="IPR016166">
    <property type="entry name" value="FAD-bd_PCMH"/>
</dbReference>
<comment type="similarity">
    <text evidence="2">Belongs to the oxygen-dependent FAD-linked oxidoreductase family.</text>
</comment>
<evidence type="ECO:0000256" key="4">
    <source>
        <dbReference type="ARBA" id="ARBA00022827"/>
    </source>
</evidence>
<dbReference type="Pfam" id="PF01565">
    <property type="entry name" value="FAD_binding_4"/>
    <property type="match status" value="1"/>
</dbReference>
<dbReference type="RefSeq" id="WP_218594588.1">
    <property type="nucleotide sequence ID" value="NZ_JADQDE010000645.1"/>
</dbReference>
<evidence type="ECO:0000256" key="1">
    <source>
        <dbReference type="ARBA" id="ARBA00001974"/>
    </source>
</evidence>
<dbReference type="InterPro" id="IPR006094">
    <property type="entry name" value="Oxid_FAD_bind_N"/>
</dbReference>
<dbReference type="PANTHER" id="PTHR42973">
    <property type="entry name" value="BINDING OXIDOREDUCTASE, PUTATIVE (AFU_ORTHOLOGUE AFUA_1G17690)-RELATED"/>
    <property type="match status" value="1"/>
</dbReference>
<organism evidence="7 8">
    <name type="scientific">Pseudonocardia oceani</name>
    <dbReference type="NCBI Taxonomy" id="2792013"/>
    <lineage>
        <taxon>Bacteria</taxon>
        <taxon>Bacillati</taxon>
        <taxon>Actinomycetota</taxon>
        <taxon>Actinomycetes</taxon>
        <taxon>Pseudonocardiales</taxon>
        <taxon>Pseudonocardiaceae</taxon>
        <taxon>Pseudonocardia</taxon>
    </lineage>
</organism>
<keyword evidence="8" id="KW-1185">Reference proteome</keyword>
<proteinExistence type="inferred from homology"/>
<dbReference type="InterPro" id="IPR012951">
    <property type="entry name" value="BBE"/>
</dbReference>
<keyword evidence="5" id="KW-0560">Oxidoreductase</keyword>
<name>A0ABS6UBR3_9PSEU</name>
<dbReference type="PROSITE" id="PS51387">
    <property type="entry name" value="FAD_PCMH"/>
    <property type="match status" value="1"/>
</dbReference>
<keyword evidence="3" id="KW-0285">Flavoprotein</keyword>
<reference evidence="7 8" key="1">
    <citation type="submission" date="2020-11" db="EMBL/GenBank/DDBJ databases">
        <title>Pseudonocardia abyssalis sp. nov. and Pseudonocardia oceani sp. nov., description and phylogenomic analysis of two novel actinomycetes isolated from the deep Southern Ocean.</title>
        <authorList>
            <person name="Parra J."/>
        </authorList>
    </citation>
    <scope>NUCLEOTIDE SEQUENCE [LARGE SCALE GENOMIC DNA]</scope>
    <source>
        <strain evidence="8">KRD185</strain>
    </source>
</reference>
<keyword evidence="4" id="KW-0274">FAD</keyword>
<evidence type="ECO:0000313" key="7">
    <source>
        <dbReference type="EMBL" id="MBW0129683.1"/>
    </source>
</evidence>
<evidence type="ECO:0000256" key="2">
    <source>
        <dbReference type="ARBA" id="ARBA00005466"/>
    </source>
</evidence>
<evidence type="ECO:0000256" key="5">
    <source>
        <dbReference type="ARBA" id="ARBA00023002"/>
    </source>
</evidence>
<evidence type="ECO:0000256" key="3">
    <source>
        <dbReference type="ARBA" id="ARBA00022630"/>
    </source>
</evidence>
<dbReference type="EMBL" id="JADQDF010000001">
    <property type="protein sequence ID" value="MBW0129683.1"/>
    <property type="molecule type" value="Genomic_DNA"/>
</dbReference>
<comment type="cofactor">
    <cofactor evidence="1">
        <name>FAD</name>
        <dbReference type="ChEBI" id="CHEBI:57692"/>
    </cofactor>
</comment>
<sequence length="463" mass="48337">MTQTVSGDLALLRSAVAGAVTGPDDPGYDEARTVWNADVDRRPAAIVRVTGDADVSAAVRFAVESGLELAVRGGAHGASGPAVCDGGLTIDLRDLEAVAVDPVAHTARVGGGATLAQLDAATAVFGLATVAGTVGHTGVGGYTLGGGMGWLTPRFGLAVDNLLAVRIVTADGRVRRASAEQNADLFWAVRGGGGNFGVVTEFTFRLHELDPLVQVAAFFWPQSRAAEALRLADHVMSDVAPDGNALVAMVHAPPAPFVPPELQGTPVVGIVLAGFDRARLHTDMVDRIRAALPPAFELVTPMPYVALQQMFDEGAAFGHAAYERSTFLPRLSDGAIDALVEHTATADPLAQVVLMRLDRAYCEVAEEDTAFGGARTPRVMAFLVGVAADSAGPAPVRARIRALSAALEPHSLGRGTYVNALAGAEHDRVRASYGPKYARLARIKGEWDPQNVFHRNANISPAG</sequence>
<protein>
    <submittedName>
        <fullName evidence="7">FAD-binding oxidoreductase</fullName>
    </submittedName>
</protein>
<evidence type="ECO:0000259" key="6">
    <source>
        <dbReference type="PROSITE" id="PS51387"/>
    </source>
</evidence>
<gene>
    <name evidence="7" type="ORF">I4I82_18645</name>
</gene>
<evidence type="ECO:0000313" key="8">
    <source>
        <dbReference type="Proteomes" id="UP000694300"/>
    </source>
</evidence>
<dbReference type="PANTHER" id="PTHR42973:SF39">
    <property type="entry name" value="FAD-BINDING PCMH-TYPE DOMAIN-CONTAINING PROTEIN"/>
    <property type="match status" value="1"/>
</dbReference>
<accession>A0ABS6UBR3</accession>
<dbReference type="InterPro" id="IPR050416">
    <property type="entry name" value="FAD-linked_Oxidoreductase"/>
</dbReference>
<feature type="domain" description="FAD-binding PCMH-type" evidence="6">
    <location>
        <begin position="39"/>
        <end position="209"/>
    </location>
</feature>
<dbReference type="Pfam" id="PF08031">
    <property type="entry name" value="BBE"/>
    <property type="match status" value="1"/>
</dbReference>
<comment type="caution">
    <text evidence="7">The sequence shown here is derived from an EMBL/GenBank/DDBJ whole genome shotgun (WGS) entry which is preliminary data.</text>
</comment>
<dbReference type="Proteomes" id="UP000694300">
    <property type="component" value="Unassembled WGS sequence"/>
</dbReference>